<feature type="transmembrane region" description="Helical" evidence="1">
    <location>
        <begin position="133"/>
        <end position="151"/>
    </location>
</feature>
<dbReference type="Gene3D" id="1.10.1760.20">
    <property type="match status" value="1"/>
</dbReference>
<feature type="transmembrane region" description="Helical" evidence="1">
    <location>
        <begin position="100"/>
        <end position="121"/>
    </location>
</feature>
<name>A0ABV5WRN8_9LACO</name>
<protein>
    <submittedName>
        <fullName evidence="2">ECF transporter S component</fullName>
    </submittedName>
</protein>
<dbReference type="Pfam" id="PF12822">
    <property type="entry name" value="ECF_trnsprt"/>
    <property type="match status" value="1"/>
</dbReference>
<dbReference type="EMBL" id="JBHLZY010000005">
    <property type="protein sequence ID" value="MFB9768567.1"/>
    <property type="molecule type" value="Genomic_DNA"/>
</dbReference>
<keyword evidence="1" id="KW-0472">Membrane</keyword>
<feature type="transmembrane region" description="Helical" evidence="1">
    <location>
        <begin position="68"/>
        <end position="88"/>
    </location>
</feature>
<reference evidence="2 3" key="1">
    <citation type="submission" date="2024-09" db="EMBL/GenBank/DDBJ databases">
        <authorList>
            <person name="Sun Q."/>
            <person name="Mori K."/>
        </authorList>
    </citation>
    <scope>NUCLEOTIDE SEQUENCE [LARGE SCALE GENOMIC DNA]</scope>
    <source>
        <strain evidence="2 3">TBRC 4576</strain>
    </source>
</reference>
<dbReference type="Proteomes" id="UP001589691">
    <property type="component" value="Unassembled WGS sequence"/>
</dbReference>
<gene>
    <name evidence="2" type="ORF">ACFFLI_01620</name>
</gene>
<evidence type="ECO:0000313" key="3">
    <source>
        <dbReference type="Proteomes" id="UP001589691"/>
    </source>
</evidence>
<feature type="transmembrane region" description="Helical" evidence="1">
    <location>
        <begin position="38"/>
        <end position="56"/>
    </location>
</feature>
<sequence length="183" mass="19440">MRLIKTRHLTLVALCVALNVVGGNLALMLKLPIYLDSIGTVLAAAVLGPLGGLAAGALTGTLMSFTDLYSLFFMPVQLLTGVVAGLLYRRVKPGSWRSNWWLALGISLPGTLVSTLITVILFHGITSSGSSMLVQLLLGTGMSKVAAVFLIQVMTDYLDRLITVAVVAMVYRALRSKLAHVNG</sequence>
<keyword evidence="1" id="KW-0812">Transmembrane</keyword>
<evidence type="ECO:0000256" key="1">
    <source>
        <dbReference type="SAM" id="Phobius"/>
    </source>
</evidence>
<evidence type="ECO:0000313" key="2">
    <source>
        <dbReference type="EMBL" id="MFB9768567.1"/>
    </source>
</evidence>
<keyword evidence="3" id="KW-1185">Reference proteome</keyword>
<accession>A0ABV5WRN8</accession>
<comment type="caution">
    <text evidence="2">The sequence shown here is derived from an EMBL/GenBank/DDBJ whole genome shotgun (WGS) entry which is preliminary data.</text>
</comment>
<organism evidence="2 3">
    <name type="scientific">Lactiplantibacillus modestisalitolerans</name>
    <dbReference type="NCBI Taxonomy" id="1457219"/>
    <lineage>
        <taxon>Bacteria</taxon>
        <taxon>Bacillati</taxon>
        <taxon>Bacillota</taxon>
        <taxon>Bacilli</taxon>
        <taxon>Lactobacillales</taxon>
        <taxon>Lactobacillaceae</taxon>
        <taxon>Lactiplantibacillus</taxon>
    </lineage>
</organism>
<dbReference type="RefSeq" id="WP_137643213.1">
    <property type="nucleotide sequence ID" value="NZ_BJEA01000014.1"/>
</dbReference>
<keyword evidence="1" id="KW-1133">Transmembrane helix</keyword>
<dbReference type="InterPro" id="IPR024529">
    <property type="entry name" value="ECF_trnsprt_substrate-spec"/>
</dbReference>
<proteinExistence type="predicted"/>